<organism evidence="4 5">
    <name type="scientific">Antarcticimicrobium sediminis</name>
    <dbReference type="NCBI Taxonomy" id="2546227"/>
    <lineage>
        <taxon>Bacteria</taxon>
        <taxon>Pseudomonadati</taxon>
        <taxon>Pseudomonadota</taxon>
        <taxon>Alphaproteobacteria</taxon>
        <taxon>Rhodobacterales</taxon>
        <taxon>Paracoccaceae</taxon>
        <taxon>Antarcticimicrobium</taxon>
    </lineage>
</organism>
<keyword evidence="5" id="KW-1185">Reference proteome</keyword>
<keyword evidence="4" id="KW-0503">Monooxygenase</keyword>
<accession>A0A4R5ETJ3</accession>
<dbReference type="PANTHER" id="PTHR43004:SF3">
    <property type="entry name" value="P-HYDROXYBENZOATE HYDROXYLASE"/>
    <property type="match status" value="1"/>
</dbReference>
<name>A0A4R5ETJ3_9RHOB</name>
<sequence>MKTKVGIIGGGPSGLLLSQLLHLKGIDNILLEKHSRDYVLGRIRAGVLEHGFAELMREAQCGARMDAEGEIHDGFYIAHDGMRDRVDLKKYTGGNSVVVYGQTEVTRDLYEARDKMGGAVIHEAQDVTPHDLKSDAPYLTYRLGDEPHRIDCDYIIGADGFHGVSRKSIPKDVLTEYEKLYPFGWLGVLSRTKPVSPELIYAKNERGFALCSLRSQVLSRYYIQVPLTDTVEDWSDEAFWDELKRRLPEDVAEGLITGPSIEKSIAPLRSFVAEPMRYGNLFLAGDAAHIVPPTGARGLNSAASDIYYLYHALLDHYQNGDDTGLEEYSQKALARVWKAQRFSWWMTSLLHTFPDSIAYDKRLQQTDLEYLFSSDAAQTSLAENYVGLPF</sequence>
<dbReference type="InterPro" id="IPR012733">
    <property type="entry name" value="HB_mOase"/>
</dbReference>
<dbReference type="GO" id="GO:0043639">
    <property type="term" value="P:benzoate catabolic process"/>
    <property type="evidence" value="ECO:0007669"/>
    <property type="project" value="InterPro"/>
</dbReference>
<dbReference type="InterPro" id="IPR036188">
    <property type="entry name" value="FAD/NAD-bd_sf"/>
</dbReference>
<dbReference type="GO" id="GO:0071949">
    <property type="term" value="F:FAD binding"/>
    <property type="evidence" value="ECO:0007669"/>
    <property type="project" value="InterPro"/>
</dbReference>
<proteinExistence type="predicted"/>
<dbReference type="EC" id="1.14.13.2" evidence="4"/>
<dbReference type="PRINTS" id="PR00420">
    <property type="entry name" value="RNGMNOXGNASE"/>
</dbReference>
<dbReference type="Gene3D" id="3.50.50.60">
    <property type="entry name" value="FAD/NAD(P)-binding domain"/>
    <property type="match status" value="1"/>
</dbReference>
<dbReference type="EMBL" id="SMFP01000006">
    <property type="protein sequence ID" value="TDE38050.1"/>
    <property type="molecule type" value="Genomic_DNA"/>
</dbReference>
<keyword evidence="1" id="KW-0285">Flavoprotein</keyword>
<reference evidence="4 5" key="1">
    <citation type="submission" date="2019-03" db="EMBL/GenBank/DDBJ databases">
        <authorList>
            <person name="Zhang S."/>
        </authorList>
    </citation>
    <scope>NUCLEOTIDE SEQUENCE [LARGE SCALE GENOMIC DNA]</scope>
    <source>
        <strain evidence="4 5">S4J41</strain>
    </source>
</reference>
<dbReference type="SUPFAM" id="SSF51905">
    <property type="entry name" value="FAD/NAD(P)-binding domain"/>
    <property type="match status" value="1"/>
</dbReference>
<dbReference type="GO" id="GO:0018659">
    <property type="term" value="F:4-hydroxybenzoate 3-monooxygenase activity"/>
    <property type="evidence" value="ECO:0007669"/>
    <property type="project" value="UniProtKB-EC"/>
</dbReference>
<evidence type="ECO:0000313" key="4">
    <source>
        <dbReference type="EMBL" id="TDE38050.1"/>
    </source>
</evidence>
<evidence type="ECO:0000256" key="1">
    <source>
        <dbReference type="ARBA" id="ARBA00022630"/>
    </source>
</evidence>
<evidence type="ECO:0000259" key="3">
    <source>
        <dbReference type="Pfam" id="PF01494"/>
    </source>
</evidence>
<protein>
    <submittedName>
        <fullName evidence="4">4-hydroxybenzoate 3-monooxygenase</fullName>
        <ecNumber evidence="4">1.14.13.2</ecNumber>
    </submittedName>
</protein>
<dbReference type="AlphaFoldDB" id="A0A4R5ETJ3"/>
<dbReference type="Pfam" id="PF01494">
    <property type="entry name" value="FAD_binding_3"/>
    <property type="match status" value="1"/>
</dbReference>
<evidence type="ECO:0000256" key="2">
    <source>
        <dbReference type="ARBA" id="ARBA00022827"/>
    </source>
</evidence>
<dbReference type="Proteomes" id="UP000294662">
    <property type="component" value="Unassembled WGS sequence"/>
</dbReference>
<evidence type="ECO:0000313" key="5">
    <source>
        <dbReference type="Proteomes" id="UP000294662"/>
    </source>
</evidence>
<gene>
    <name evidence="4" type="primary">pobA</name>
    <name evidence="4" type="ORF">E1B25_10600</name>
</gene>
<feature type="domain" description="FAD-binding" evidence="3">
    <location>
        <begin position="2"/>
        <end position="343"/>
    </location>
</feature>
<comment type="caution">
    <text evidence="4">The sequence shown here is derived from an EMBL/GenBank/DDBJ whole genome shotgun (WGS) entry which is preliminary data.</text>
</comment>
<keyword evidence="2" id="KW-0274">FAD</keyword>
<dbReference type="OrthoDB" id="9791689at2"/>
<dbReference type="InterPro" id="IPR050641">
    <property type="entry name" value="RIFMO-like"/>
</dbReference>
<dbReference type="InterPro" id="IPR002938">
    <property type="entry name" value="FAD-bd"/>
</dbReference>
<dbReference type="Gene3D" id="3.30.9.10">
    <property type="entry name" value="D-Amino Acid Oxidase, subunit A, domain 2"/>
    <property type="match status" value="1"/>
</dbReference>
<dbReference type="NCBIfam" id="NF006091">
    <property type="entry name" value="PRK08243.1"/>
    <property type="match status" value="1"/>
</dbReference>
<dbReference type="PANTHER" id="PTHR43004">
    <property type="entry name" value="TRK SYSTEM POTASSIUM UPTAKE PROTEIN"/>
    <property type="match status" value="1"/>
</dbReference>
<dbReference type="NCBIfam" id="TIGR02360">
    <property type="entry name" value="pbenz_hydroxyl"/>
    <property type="match status" value="1"/>
</dbReference>
<dbReference type="SUPFAM" id="SSF54373">
    <property type="entry name" value="FAD-linked reductases, C-terminal domain"/>
    <property type="match status" value="1"/>
</dbReference>
<keyword evidence="4" id="KW-0560">Oxidoreductase</keyword>